<dbReference type="InterPro" id="IPR029058">
    <property type="entry name" value="AB_hydrolase_fold"/>
</dbReference>
<dbReference type="PANTHER" id="PTHR48081:SF8">
    <property type="entry name" value="ALPHA_BETA HYDROLASE FOLD-3 DOMAIN-CONTAINING PROTEIN-RELATED"/>
    <property type="match status" value="1"/>
</dbReference>
<dbReference type="OrthoDB" id="408631at2759"/>
<name>A0A9Q8P541_PASFU</name>
<proteinExistence type="predicted"/>
<dbReference type="KEGG" id="ffu:CLAFUR5_03131"/>
<dbReference type="Pfam" id="PF07859">
    <property type="entry name" value="Abhydrolase_3"/>
    <property type="match status" value="1"/>
</dbReference>
<accession>A0A9Q8P541</accession>
<evidence type="ECO:0000259" key="2">
    <source>
        <dbReference type="Pfam" id="PF07859"/>
    </source>
</evidence>
<sequence>MTSSMKAQDLATLLSGFAKQFPSDGNPLLERAVYDQVHKAGTECPGVSYEHVEVARRPAIWVKPEGAKEGRVILFMHGGGYSFGSPNGHRKLTAHLAKACNTLALSIDYRLTPEHPFPAPLDDCVNAYKWLLEQGFKAQHIITAGDSCGGGLATAVPLALRDQGIGLPGAAISLSPWYDMTLSGESMKTNEENDVLNTVAFVNKLADRYTAGEKALRTNPLCSPIFADLKGMPPHWISCGGYDQLLDDGKRVAGKLQEAGVEVVLDVGEGQQHVYEFGVGRMREADESVKKIGDWVKEKVGS</sequence>
<dbReference type="EMBL" id="CP090164">
    <property type="protein sequence ID" value="UJO13740.1"/>
    <property type="molecule type" value="Genomic_DNA"/>
</dbReference>
<dbReference type="Gene3D" id="3.40.50.1820">
    <property type="entry name" value="alpha/beta hydrolase"/>
    <property type="match status" value="1"/>
</dbReference>
<reference evidence="3" key="2">
    <citation type="journal article" date="2022" name="Microb. Genom.">
        <title>A chromosome-scale genome assembly of the tomato pathogen Cladosporium fulvum reveals a compartmentalized genome architecture and the presence of a dispensable chromosome.</title>
        <authorList>
            <person name="Zaccaron A.Z."/>
            <person name="Chen L.H."/>
            <person name="Samaras A."/>
            <person name="Stergiopoulos I."/>
        </authorList>
    </citation>
    <scope>NUCLEOTIDE SEQUENCE</scope>
    <source>
        <strain evidence="3">Race5_Kim</strain>
    </source>
</reference>
<dbReference type="InterPro" id="IPR013094">
    <property type="entry name" value="AB_hydrolase_3"/>
</dbReference>
<dbReference type="GO" id="GO:0016787">
    <property type="term" value="F:hydrolase activity"/>
    <property type="evidence" value="ECO:0007669"/>
    <property type="project" value="UniProtKB-KW"/>
</dbReference>
<evidence type="ECO:0000313" key="3">
    <source>
        <dbReference type="EMBL" id="UJO13740.1"/>
    </source>
</evidence>
<keyword evidence="1 3" id="KW-0378">Hydrolase</keyword>
<dbReference type="AlphaFoldDB" id="A0A9Q8P541"/>
<dbReference type="SUPFAM" id="SSF53474">
    <property type="entry name" value="alpha/beta-Hydrolases"/>
    <property type="match status" value="1"/>
</dbReference>
<dbReference type="GeneID" id="71983009"/>
<dbReference type="Proteomes" id="UP000756132">
    <property type="component" value="Chromosome 2"/>
</dbReference>
<evidence type="ECO:0000256" key="1">
    <source>
        <dbReference type="ARBA" id="ARBA00022801"/>
    </source>
</evidence>
<gene>
    <name evidence="3" type="ORF">CLAFUR5_03131</name>
</gene>
<feature type="domain" description="Alpha/beta hydrolase fold-3" evidence="2">
    <location>
        <begin position="73"/>
        <end position="275"/>
    </location>
</feature>
<reference evidence="3" key="1">
    <citation type="submission" date="2021-12" db="EMBL/GenBank/DDBJ databases">
        <authorList>
            <person name="Zaccaron A."/>
            <person name="Stergiopoulos I."/>
        </authorList>
    </citation>
    <scope>NUCLEOTIDE SEQUENCE</scope>
    <source>
        <strain evidence="3">Race5_Kim</strain>
    </source>
</reference>
<dbReference type="RefSeq" id="XP_047758106.1">
    <property type="nucleotide sequence ID" value="XM_047902279.1"/>
</dbReference>
<evidence type="ECO:0000313" key="4">
    <source>
        <dbReference type="Proteomes" id="UP000756132"/>
    </source>
</evidence>
<keyword evidence="4" id="KW-1185">Reference proteome</keyword>
<organism evidence="3 4">
    <name type="scientific">Passalora fulva</name>
    <name type="common">Tomato leaf mold</name>
    <name type="synonym">Cladosporium fulvum</name>
    <dbReference type="NCBI Taxonomy" id="5499"/>
    <lineage>
        <taxon>Eukaryota</taxon>
        <taxon>Fungi</taxon>
        <taxon>Dikarya</taxon>
        <taxon>Ascomycota</taxon>
        <taxon>Pezizomycotina</taxon>
        <taxon>Dothideomycetes</taxon>
        <taxon>Dothideomycetidae</taxon>
        <taxon>Mycosphaerellales</taxon>
        <taxon>Mycosphaerellaceae</taxon>
        <taxon>Fulvia</taxon>
    </lineage>
</organism>
<dbReference type="PANTHER" id="PTHR48081">
    <property type="entry name" value="AB HYDROLASE SUPERFAMILY PROTEIN C4A8.06C"/>
    <property type="match status" value="1"/>
</dbReference>
<protein>
    <submittedName>
        <fullName evidence="3">Monoterpene epsilon-lactone hydrolase</fullName>
    </submittedName>
</protein>
<dbReference type="InterPro" id="IPR050300">
    <property type="entry name" value="GDXG_lipolytic_enzyme"/>
</dbReference>